<comment type="subcellular location">
    <subcellularLocation>
        <location evidence="1">Membrane</location>
        <topology evidence="1">Multi-pass membrane protein</topology>
    </subcellularLocation>
</comment>
<evidence type="ECO:0000256" key="5">
    <source>
        <dbReference type="ARBA" id="ARBA00022692"/>
    </source>
</evidence>
<evidence type="ECO:0000256" key="7">
    <source>
        <dbReference type="ARBA" id="ARBA00023136"/>
    </source>
</evidence>
<evidence type="ECO:0000256" key="2">
    <source>
        <dbReference type="ARBA" id="ARBA00005179"/>
    </source>
</evidence>
<dbReference type="InterPro" id="IPR032805">
    <property type="entry name" value="Wax_synthase_dom"/>
</dbReference>
<dbReference type="PANTHER" id="PTHR31595">
    <property type="entry name" value="LONG-CHAIN-ALCOHOL O-FATTY-ACYLTRANSFERASE 3-RELATED"/>
    <property type="match status" value="1"/>
</dbReference>
<dbReference type="AlphaFoldDB" id="A0A8H7QB26"/>
<evidence type="ECO:0000256" key="8">
    <source>
        <dbReference type="SAM" id="Phobius"/>
    </source>
</evidence>
<evidence type="ECO:0000313" key="11">
    <source>
        <dbReference type="Proteomes" id="UP000612746"/>
    </source>
</evidence>
<dbReference type="Proteomes" id="UP000612746">
    <property type="component" value="Unassembled WGS sequence"/>
</dbReference>
<proteinExistence type="inferred from homology"/>
<evidence type="ECO:0000256" key="4">
    <source>
        <dbReference type="ARBA" id="ARBA00022679"/>
    </source>
</evidence>
<comment type="pathway">
    <text evidence="2">Secondary metabolite biosynthesis.</text>
</comment>
<keyword evidence="7 8" id="KW-0472">Membrane</keyword>
<keyword evidence="4" id="KW-0808">Transferase</keyword>
<reference evidence="10" key="1">
    <citation type="submission" date="2020-12" db="EMBL/GenBank/DDBJ databases">
        <title>Metabolic potential, ecology and presence of endohyphal bacteria is reflected in genomic diversity of Mucoromycotina.</title>
        <authorList>
            <person name="Muszewska A."/>
            <person name="Okrasinska A."/>
            <person name="Steczkiewicz K."/>
            <person name="Drgas O."/>
            <person name="Orlowska M."/>
            <person name="Perlinska-Lenart U."/>
            <person name="Aleksandrzak-Piekarczyk T."/>
            <person name="Szatraj K."/>
            <person name="Zielenkiewicz U."/>
            <person name="Pilsyk S."/>
            <person name="Malc E."/>
            <person name="Mieczkowski P."/>
            <person name="Kruszewska J.S."/>
            <person name="Biernat P."/>
            <person name="Pawlowska J."/>
        </authorList>
    </citation>
    <scope>NUCLEOTIDE SEQUENCE</scope>
    <source>
        <strain evidence="10">WA0000051536</strain>
    </source>
</reference>
<dbReference type="Pfam" id="PF13813">
    <property type="entry name" value="MBOAT_2"/>
    <property type="match status" value="1"/>
</dbReference>
<feature type="transmembrane region" description="Helical" evidence="8">
    <location>
        <begin position="124"/>
        <end position="149"/>
    </location>
</feature>
<dbReference type="InterPro" id="IPR044851">
    <property type="entry name" value="Wax_synthase"/>
</dbReference>
<feature type="transmembrane region" description="Helical" evidence="8">
    <location>
        <begin position="300"/>
        <end position="322"/>
    </location>
</feature>
<keyword evidence="6 8" id="KW-1133">Transmembrane helix</keyword>
<feature type="domain" description="Wax synthase" evidence="9">
    <location>
        <begin position="203"/>
        <end position="287"/>
    </location>
</feature>
<dbReference type="GO" id="GO:0008374">
    <property type="term" value="F:O-acyltransferase activity"/>
    <property type="evidence" value="ECO:0007669"/>
    <property type="project" value="InterPro"/>
</dbReference>
<dbReference type="GO" id="GO:0006629">
    <property type="term" value="P:lipid metabolic process"/>
    <property type="evidence" value="ECO:0007669"/>
    <property type="project" value="InterPro"/>
</dbReference>
<evidence type="ECO:0000256" key="6">
    <source>
        <dbReference type="ARBA" id="ARBA00022989"/>
    </source>
</evidence>
<protein>
    <recommendedName>
        <fullName evidence="9">Wax synthase domain-containing protein</fullName>
    </recommendedName>
</protein>
<name>A0A8H7QB26_9FUNG</name>
<comment type="caution">
    <text evidence="10">The sequence shown here is derived from an EMBL/GenBank/DDBJ whole genome shotgun (WGS) entry which is preliminary data.</text>
</comment>
<evidence type="ECO:0000259" key="9">
    <source>
        <dbReference type="Pfam" id="PF13813"/>
    </source>
</evidence>
<dbReference type="OrthoDB" id="1077582at2759"/>
<dbReference type="PANTHER" id="PTHR31595:SF57">
    <property type="entry name" value="OS04G0481900 PROTEIN"/>
    <property type="match status" value="1"/>
</dbReference>
<dbReference type="GO" id="GO:0016020">
    <property type="term" value="C:membrane"/>
    <property type="evidence" value="ECO:0007669"/>
    <property type="project" value="UniProtKB-SubCell"/>
</dbReference>
<keyword evidence="5 8" id="KW-0812">Transmembrane</keyword>
<evidence type="ECO:0000256" key="1">
    <source>
        <dbReference type="ARBA" id="ARBA00004141"/>
    </source>
</evidence>
<gene>
    <name evidence="10" type="ORF">INT44_004370</name>
</gene>
<dbReference type="EMBL" id="JAEPRA010000001">
    <property type="protein sequence ID" value="KAG2189228.1"/>
    <property type="molecule type" value="Genomic_DNA"/>
</dbReference>
<evidence type="ECO:0000256" key="3">
    <source>
        <dbReference type="ARBA" id="ARBA00007282"/>
    </source>
</evidence>
<feature type="transmembrane region" description="Helical" evidence="8">
    <location>
        <begin position="260"/>
        <end position="280"/>
    </location>
</feature>
<organism evidence="10 11">
    <name type="scientific">Umbelopsis vinacea</name>
    <dbReference type="NCBI Taxonomy" id="44442"/>
    <lineage>
        <taxon>Eukaryota</taxon>
        <taxon>Fungi</taxon>
        <taxon>Fungi incertae sedis</taxon>
        <taxon>Mucoromycota</taxon>
        <taxon>Mucoromycotina</taxon>
        <taxon>Umbelopsidomycetes</taxon>
        <taxon>Umbelopsidales</taxon>
        <taxon>Umbelopsidaceae</taxon>
        <taxon>Umbelopsis</taxon>
    </lineage>
</organism>
<comment type="similarity">
    <text evidence="3">Belongs to the wax synthase family.</text>
</comment>
<sequence length="391" mass="44790">MSTLAGSSTVVKVAIAAETDAIDSTHDDCRSRTINEIKNSKKKTNFGAFDVWNSTVLDLITGALTAGLLHRFVDVFWLQPILYNQPAWMSWKQLEMDLLSSQYKYKQAKLDSENKNASLTVRSCFYLVPSIIAAFFFTDVLGALLTTYSKEDVFYAEKYNGWRYLIVFVVGLTAVNACFSYAGDLNQFTVALLSGGTYVEEHWKPMMPYPYKATSLGRLWSYHWHQCFRSFWLSVPYHPVRKYSNELFGKYLPPNMVKPMTMAVSTISVFFFSGCLHEYVNVILLGSNTYPKYAGFELKFFVIHGVAVVLEKLVSQILSPYIPDKSPYTWMKSVVGWAWVMSFTFYTFPWFFSSFVELEIWQVLTMGLTKEWVTKIALKTPWLRALCGGLL</sequence>
<feature type="transmembrane region" description="Helical" evidence="8">
    <location>
        <begin position="161"/>
        <end position="182"/>
    </location>
</feature>
<evidence type="ECO:0000313" key="10">
    <source>
        <dbReference type="EMBL" id="KAG2189228.1"/>
    </source>
</evidence>
<keyword evidence="11" id="KW-1185">Reference proteome</keyword>
<accession>A0A8H7QB26</accession>
<feature type="transmembrane region" description="Helical" evidence="8">
    <location>
        <begin position="334"/>
        <end position="352"/>
    </location>
</feature>